<dbReference type="InterPro" id="IPR045584">
    <property type="entry name" value="Pilin-like"/>
</dbReference>
<organism evidence="3 4">
    <name type="scientific">Botrimarina hoheduenensis</name>
    <dbReference type="NCBI Taxonomy" id="2528000"/>
    <lineage>
        <taxon>Bacteria</taxon>
        <taxon>Pseudomonadati</taxon>
        <taxon>Planctomycetota</taxon>
        <taxon>Planctomycetia</taxon>
        <taxon>Pirellulales</taxon>
        <taxon>Lacipirellulaceae</taxon>
        <taxon>Botrimarina</taxon>
    </lineage>
</organism>
<dbReference type="InterPro" id="IPR011453">
    <property type="entry name" value="DUF1559"/>
</dbReference>
<feature type="transmembrane region" description="Helical" evidence="1">
    <location>
        <begin position="21"/>
        <end position="44"/>
    </location>
</feature>
<keyword evidence="1" id="KW-0472">Membrane</keyword>
<dbReference type="PANTHER" id="PTHR30093:SF2">
    <property type="entry name" value="TYPE II SECRETION SYSTEM PROTEIN H"/>
    <property type="match status" value="1"/>
</dbReference>
<accession>A0A5C5WBT4</accession>
<comment type="caution">
    <text evidence="3">The sequence shown here is derived from an EMBL/GenBank/DDBJ whole genome shotgun (WGS) entry which is preliminary data.</text>
</comment>
<dbReference type="Proteomes" id="UP000318995">
    <property type="component" value="Unassembled WGS sequence"/>
</dbReference>
<dbReference type="RefSeq" id="WP_197524790.1">
    <property type="nucleotide sequence ID" value="NZ_SJPH01000002.1"/>
</dbReference>
<keyword evidence="4" id="KW-1185">Reference proteome</keyword>
<evidence type="ECO:0000256" key="1">
    <source>
        <dbReference type="SAM" id="Phobius"/>
    </source>
</evidence>
<evidence type="ECO:0000313" key="4">
    <source>
        <dbReference type="Proteomes" id="UP000318995"/>
    </source>
</evidence>
<dbReference type="AlphaFoldDB" id="A0A5C5WBT4"/>
<dbReference type="SUPFAM" id="SSF54523">
    <property type="entry name" value="Pili subunits"/>
    <property type="match status" value="1"/>
</dbReference>
<dbReference type="NCBIfam" id="TIGR02532">
    <property type="entry name" value="IV_pilin_GFxxxE"/>
    <property type="match status" value="1"/>
</dbReference>
<dbReference type="PROSITE" id="PS00409">
    <property type="entry name" value="PROKAR_NTER_METHYL"/>
    <property type="match status" value="1"/>
</dbReference>
<dbReference type="EMBL" id="SJPH01000002">
    <property type="protein sequence ID" value="TWT47549.1"/>
    <property type="molecule type" value="Genomic_DNA"/>
</dbReference>
<dbReference type="Pfam" id="PF07963">
    <property type="entry name" value="N_methyl"/>
    <property type="match status" value="1"/>
</dbReference>
<dbReference type="Pfam" id="PF07596">
    <property type="entry name" value="SBP_bac_10"/>
    <property type="match status" value="1"/>
</dbReference>
<evidence type="ECO:0000313" key="3">
    <source>
        <dbReference type="EMBL" id="TWT47549.1"/>
    </source>
</evidence>
<gene>
    <name evidence="3" type="ORF">Pla111_11640</name>
</gene>
<dbReference type="PANTHER" id="PTHR30093">
    <property type="entry name" value="GENERAL SECRETION PATHWAY PROTEIN G"/>
    <property type="match status" value="1"/>
</dbReference>
<sequence length="379" mass="40382">MGKKLCGMITSTSSARRAHGFTLVELLVVIAIIGILVAMLLPAVQAAREAARRSACTNNLRQLGLAALNYESARQALPPGYLGSVDFQRPARPQDPPALGGRINQGIGVMVYLLPYVEEATLFDQFTEDYPLGAQSGATWYYSDLFDNNRRQRLSQTTVASYLCPSAPVEPPQAAYLDKMYFVAASGALSPGSGANDPAVITQGLTHYAGVTGVLGSAGPDTFVVDSDEVRNKQLVGRSMPDELIGVFHRRSETSLARVIDGTSQTLMFGEAPGNIGTAVADTLTFTGDAVNGFAQGFAWAGWGCIGTFYGLDVSIQDGAPLPESRYQTHWRHFGSLHGGGVTQFTLVDGSVHSLTRDTDIGVFHNLSTMKGEDIGSLP</sequence>
<evidence type="ECO:0000259" key="2">
    <source>
        <dbReference type="Pfam" id="PF07596"/>
    </source>
</evidence>
<name>A0A5C5WBT4_9BACT</name>
<proteinExistence type="predicted"/>
<reference evidence="3 4" key="1">
    <citation type="submission" date="2019-02" db="EMBL/GenBank/DDBJ databases">
        <title>Deep-cultivation of Planctomycetes and their phenomic and genomic characterization uncovers novel biology.</title>
        <authorList>
            <person name="Wiegand S."/>
            <person name="Jogler M."/>
            <person name="Boedeker C."/>
            <person name="Pinto D."/>
            <person name="Vollmers J."/>
            <person name="Rivas-Marin E."/>
            <person name="Kohn T."/>
            <person name="Peeters S.H."/>
            <person name="Heuer A."/>
            <person name="Rast P."/>
            <person name="Oberbeckmann S."/>
            <person name="Bunk B."/>
            <person name="Jeske O."/>
            <person name="Meyerdierks A."/>
            <person name="Storesund J.E."/>
            <person name="Kallscheuer N."/>
            <person name="Luecker S."/>
            <person name="Lage O.M."/>
            <person name="Pohl T."/>
            <person name="Merkel B.J."/>
            <person name="Hornburger P."/>
            <person name="Mueller R.-W."/>
            <person name="Bruemmer F."/>
            <person name="Labrenz M."/>
            <person name="Spormann A.M."/>
            <person name="Op Den Camp H."/>
            <person name="Overmann J."/>
            <person name="Amann R."/>
            <person name="Jetten M.S.M."/>
            <person name="Mascher T."/>
            <person name="Medema M.H."/>
            <person name="Devos D.P."/>
            <person name="Kaster A.-K."/>
            <person name="Ovreas L."/>
            <person name="Rohde M."/>
            <person name="Galperin M.Y."/>
            <person name="Jogler C."/>
        </authorList>
    </citation>
    <scope>NUCLEOTIDE SEQUENCE [LARGE SCALE GENOMIC DNA]</scope>
    <source>
        <strain evidence="3 4">Pla111</strain>
    </source>
</reference>
<protein>
    <submittedName>
        <fullName evidence="3">Putative major pilin subunit</fullName>
    </submittedName>
</protein>
<keyword evidence="1" id="KW-1133">Transmembrane helix</keyword>
<keyword evidence="1" id="KW-0812">Transmembrane</keyword>
<feature type="domain" description="DUF1559" evidence="2">
    <location>
        <begin position="45"/>
        <end position="360"/>
    </location>
</feature>
<dbReference type="InterPro" id="IPR012902">
    <property type="entry name" value="N_methyl_site"/>
</dbReference>
<dbReference type="Gene3D" id="3.30.700.10">
    <property type="entry name" value="Glycoprotein, Type 4 Pilin"/>
    <property type="match status" value="1"/>
</dbReference>